<dbReference type="EMBL" id="LBXN01000049">
    <property type="protein sequence ID" value="KKR32211.1"/>
    <property type="molecule type" value="Genomic_DNA"/>
</dbReference>
<evidence type="ECO:0000256" key="1">
    <source>
        <dbReference type="SAM" id="MobiDB-lite"/>
    </source>
</evidence>
<dbReference type="AlphaFoldDB" id="A0A0G0Q4C3"/>
<dbReference type="Proteomes" id="UP000034539">
    <property type="component" value="Unassembled WGS sequence"/>
</dbReference>
<evidence type="ECO:0000313" key="3">
    <source>
        <dbReference type="Proteomes" id="UP000034539"/>
    </source>
</evidence>
<evidence type="ECO:0000313" key="2">
    <source>
        <dbReference type="EMBL" id="KKR32211.1"/>
    </source>
</evidence>
<gene>
    <name evidence="2" type="ORF">UT63_C0049G0010</name>
</gene>
<accession>A0A0G0Q4C3</accession>
<proteinExistence type="predicted"/>
<feature type="region of interest" description="Disordered" evidence="1">
    <location>
        <begin position="110"/>
        <end position="131"/>
    </location>
</feature>
<organism evidence="2 3">
    <name type="scientific">Candidatus Gottesmanbacteria bacterium GW2011_GWC2_39_8</name>
    <dbReference type="NCBI Taxonomy" id="1618450"/>
    <lineage>
        <taxon>Bacteria</taxon>
        <taxon>Candidatus Gottesmaniibacteriota</taxon>
    </lineage>
</organism>
<comment type="caution">
    <text evidence="2">The sequence shown here is derived from an EMBL/GenBank/DDBJ whole genome shotgun (WGS) entry which is preliminary data.</text>
</comment>
<sequence length="642" mass="69839">MRKEWRRNQDNQRKLRSPIRGLALPHADPEEFMTKFREEPTWIASGTGRPLRLIGLETGDGRVRRSGVKVMRSVRMNPISHEKLVKNVTAAGRRNNRVLNAGAIDVVNRRGGNNYERKTKNRNNGKPEKGKGIPIWVKATGTGAAVLAVGCTAAVADYAPIPTGTPTLADIRAALQQAADSTPFFTETPEATPTSTATATREPVFKVRPTRIPIGGGGQEVSTDVTKQFDNAEKILGADPDLMSSSGEILGEMNTEDGPVFLARYRGSEKTSETSSATQDKYVLILPNGAVTYLSAKYPDLIWTIDKIQGKIIQTDLKTKILWGETDLDGRYKEYASGTVNNNKGLFVYMDAEGKTVDNDVSFPNYARLRVVEVVKKNGLDPGVFAGNPIYRFVSPADIAAGKIDLNEPAIQAAKEAPATPTTAPTKAPATATATSVATAPARQAGPPFNLEMPGGLQAIDLNSITSSSSNDLFKRIWPTDTYKAHYGVAYIQPGDVSDWSKGVQRQYPKEDKDFIVFEVVSGNWSPHVEKDSTNGMSYLVVDVIFKEGPMKLMVNKVPTNNKAIYGAFSRNGSFGGITSSNVRLDETSFDSIFSPGKRVAMEMNKTSPRYSIAKQKFNSGDLKPSYIDFSGSGGIWVASSY</sequence>
<name>A0A0G0Q4C3_9BACT</name>
<reference evidence="2 3" key="1">
    <citation type="journal article" date="2015" name="Nature">
        <title>rRNA introns, odd ribosomes, and small enigmatic genomes across a large radiation of phyla.</title>
        <authorList>
            <person name="Brown C.T."/>
            <person name="Hug L.A."/>
            <person name="Thomas B.C."/>
            <person name="Sharon I."/>
            <person name="Castelle C.J."/>
            <person name="Singh A."/>
            <person name="Wilkins M.J."/>
            <person name="Williams K.H."/>
            <person name="Banfield J.F."/>
        </authorList>
    </citation>
    <scope>NUCLEOTIDE SEQUENCE [LARGE SCALE GENOMIC DNA]</scope>
</reference>
<protein>
    <submittedName>
        <fullName evidence="2">Uncharacterized protein</fullName>
    </submittedName>
</protein>